<gene>
    <name evidence="6" type="ORF">AFR_03910</name>
</gene>
<dbReference type="InterPro" id="IPR009057">
    <property type="entry name" value="Homeodomain-like_sf"/>
</dbReference>
<organism evidence="6 7">
    <name type="scientific">Actinoplanes friuliensis DSM 7358</name>
    <dbReference type="NCBI Taxonomy" id="1246995"/>
    <lineage>
        <taxon>Bacteria</taxon>
        <taxon>Bacillati</taxon>
        <taxon>Actinomycetota</taxon>
        <taxon>Actinomycetes</taxon>
        <taxon>Micromonosporales</taxon>
        <taxon>Micromonosporaceae</taxon>
        <taxon>Actinoplanes</taxon>
    </lineage>
</organism>
<dbReference type="Gene3D" id="1.10.357.10">
    <property type="entry name" value="Tetracycline Repressor, domain 2"/>
    <property type="match status" value="1"/>
</dbReference>
<evidence type="ECO:0000313" key="6">
    <source>
        <dbReference type="EMBL" id="AGZ39071.1"/>
    </source>
</evidence>
<dbReference type="STRING" id="1246995.AFR_03910"/>
<dbReference type="KEGG" id="afs:AFR_03910"/>
<evidence type="ECO:0000256" key="1">
    <source>
        <dbReference type="ARBA" id="ARBA00023015"/>
    </source>
</evidence>
<keyword evidence="1" id="KW-0805">Transcription regulation</keyword>
<accession>U5VTX7</accession>
<evidence type="ECO:0000259" key="5">
    <source>
        <dbReference type="PROSITE" id="PS50977"/>
    </source>
</evidence>
<dbReference type="AlphaFoldDB" id="U5VTX7"/>
<dbReference type="PANTHER" id="PTHR30055:SF148">
    <property type="entry name" value="TETR-FAMILY TRANSCRIPTIONAL REGULATOR"/>
    <property type="match status" value="1"/>
</dbReference>
<evidence type="ECO:0000256" key="3">
    <source>
        <dbReference type="ARBA" id="ARBA00023163"/>
    </source>
</evidence>
<dbReference type="EMBL" id="CP006272">
    <property type="protein sequence ID" value="AGZ39071.1"/>
    <property type="molecule type" value="Genomic_DNA"/>
</dbReference>
<dbReference type="InterPro" id="IPR036271">
    <property type="entry name" value="Tet_transcr_reg_TetR-rel_C_sf"/>
</dbReference>
<evidence type="ECO:0000256" key="4">
    <source>
        <dbReference type="PROSITE-ProRule" id="PRU00335"/>
    </source>
</evidence>
<reference evidence="6 7" key="1">
    <citation type="journal article" date="2014" name="J. Biotechnol.">
        <title>Complete genome sequence of the actinobacterium Actinoplanes friuliensis HAG 010964, producer of the lipopeptide antibiotic friulimycin.</title>
        <authorList>
            <person name="Ruckert C."/>
            <person name="Szczepanowski R."/>
            <person name="Albersmeier A."/>
            <person name="Goesmann A."/>
            <person name="Fischer N."/>
            <person name="Steinkamper A."/>
            <person name="Puhler A."/>
            <person name="Biener R."/>
            <person name="Schwartz D."/>
            <person name="Kalinowski J."/>
        </authorList>
    </citation>
    <scope>NUCLEOTIDE SEQUENCE [LARGE SCALE GENOMIC DNA]</scope>
    <source>
        <strain evidence="6 7">DSM 7358</strain>
    </source>
</reference>
<evidence type="ECO:0000313" key="7">
    <source>
        <dbReference type="Proteomes" id="UP000017746"/>
    </source>
</evidence>
<dbReference type="OrthoDB" id="9796019at2"/>
<dbReference type="PROSITE" id="PS50977">
    <property type="entry name" value="HTH_TETR_2"/>
    <property type="match status" value="1"/>
</dbReference>
<dbReference type="InterPro" id="IPR011075">
    <property type="entry name" value="TetR_C"/>
</dbReference>
<dbReference type="PATRIC" id="fig|1246995.3.peg.790"/>
<dbReference type="Pfam" id="PF00440">
    <property type="entry name" value="TetR_N"/>
    <property type="match status" value="1"/>
</dbReference>
<dbReference type="InterPro" id="IPR001647">
    <property type="entry name" value="HTH_TetR"/>
</dbReference>
<keyword evidence="3" id="KW-0804">Transcription</keyword>
<dbReference type="PANTHER" id="PTHR30055">
    <property type="entry name" value="HTH-TYPE TRANSCRIPTIONAL REGULATOR RUTR"/>
    <property type="match status" value="1"/>
</dbReference>
<feature type="domain" description="HTH tetR-type" evidence="5">
    <location>
        <begin position="7"/>
        <end position="67"/>
    </location>
</feature>
<dbReference type="HOGENOM" id="CLU_069356_25_3_11"/>
<dbReference type="eggNOG" id="COG1309">
    <property type="taxonomic scope" value="Bacteria"/>
</dbReference>
<keyword evidence="2 4" id="KW-0238">DNA-binding</keyword>
<sequence>MNRRRGAALTEAIYLATLGELARSGFAQLSFDKVATAAGTGKAALYRRWSSPDQLVMAALTDPATGFGQPLAPPGTGSLRADLLALLSQFVRELAEPRGQALRSLVAYRGQHPELFEQVWSSVIRPAQEVLLAVLGEAAARGEADPARVTERMASIGPRLLLVEAWRSDSLADDEVAGVIDEVLLPLLAS</sequence>
<dbReference type="SUPFAM" id="SSF48498">
    <property type="entry name" value="Tetracyclin repressor-like, C-terminal domain"/>
    <property type="match status" value="1"/>
</dbReference>
<proteinExistence type="predicted"/>
<protein>
    <submittedName>
        <fullName evidence="6">TetR family transcriptional regulator</fullName>
    </submittedName>
</protein>
<dbReference type="GO" id="GO:0003700">
    <property type="term" value="F:DNA-binding transcription factor activity"/>
    <property type="evidence" value="ECO:0007669"/>
    <property type="project" value="TreeGrafter"/>
</dbReference>
<dbReference type="Gene3D" id="1.10.10.60">
    <property type="entry name" value="Homeodomain-like"/>
    <property type="match status" value="1"/>
</dbReference>
<dbReference type="InterPro" id="IPR050109">
    <property type="entry name" value="HTH-type_TetR-like_transc_reg"/>
</dbReference>
<dbReference type="RefSeq" id="WP_023358016.1">
    <property type="nucleotide sequence ID" value="NC_022657.1"/>
</dbReference>
<name>U5VTX7_9ACTN</name>
<dbReference type="Pfam" id="PF16859">
    <property type="entry name" value="TetR_C_11"/>
    <property type="match status" value="1"/>
</dbReference>
<keyword evidence="7" id="KW-1185">Reference proteome</keyword>
<dbReference type="GO" id="GO:0000976">
    <property type="term" value="F:transcription cis-regulatory region binding"/>
    <property type="evidence" value="ECO:0007669"/>
    <property type="project" value="TreeGrafter"/>
</dbReference>
<dbReference type="SUPFAM" id="SSF46689">
    <property type="entry name" value="Homeodomain-like"/>
    <property type="match status" value="1"/>
</dbReference>
<evidence type="ECO:0000256" key="2">
    <source>
        <dbReference type="ARBA" id="ARBA00023125"/>
    </source>
</evidence>
<feature type="DNA-binding region" description="H-T-H motif" evidence="4">
    <location>
        <begin position="30"/>
        <end position="49"/>
    </location>
</feature>
<dbReference type="Proteomes" id="UP000017746">
    <property type="component" value="Chromosome"/>
</dbReference>